<proteinExistence type="predicted"/>
<dbReference type="PROSITE" id="PS50011">
    <property type="entry name" value="PROTEIN_KINASE_DOM"/>
    <property type="match status" value="1"/>
</dbReference>
<evidence type="ECO:0000256" key="6">
    <source>
        <dbReference type="ARBA" id="ARBA00022840"/>
    </source>
</evidence>
<dbReference type="GO" id="GO:0005524">
    <property type="term" value="F:ATP binding"/>
    <property type="evidence" value="ECO:0007669"/>
    <property type="project" value="UniProtKB-UniRule"/>
</dbReference>
<feature type="compositionally biased region" description="Low complexity" evidence="8">
    <location>
        <begin position="26"/>
        <end position="35"/>
    </location>
</feature>
<dbReference type="PANTHER" id="PTHR43289">
    <property type="entry name" value="MITOGEN-ACTIVATED PROTEIN KINASE KINASE KINASE 20-RELATED"/>
    <property type="match status" value="1"/>
</dbReference>
<dbReference type="InterPro" id="IPR017441">
    <property type="entry name" value="Protein_kinase_ATP_BS"/>
</dbReference>
<dbReference type="Proteomes" id="UP000194218">
    <property type="component" value="Chromosome"/>
</dbReference>
<feature type="binding site" evidence="7">
    <location>
        <position position="71"/>
    </location>
    <ligand>
        <name>ATP</name>
        <dbReference type="ChEBI" id="CHEBI:30616"/>
    </ligand>
</feature>
<evidence type="ECO:0000313" key="11">
    <source>
        <dbReference type="Proteomes" id="UP000194218"/>
    </source>
</evidence>
<evidence type="ECO:0000256" key="7">
    <source>
        <dbReference type="PROSITE-ProRule" id="PRU10141"/>
    </source>
</evidence>
<dbReference type="CDD" id="cd14014">
    <property type="entry name" value="STKc_PknB_like"/>
    <property type="match status" value="1"/>
</dbReference>
<evidence type="ECO:0000256" key="3">
    <source>
        <dbReference type="ARBA" id="ARBA00022679"/>
    </source>
</evidence>
<dbReference type="SMART" id="SM00220">
    <property type="entry name" value="S_TKc"/>
    <property type="match status" value="1"/>
</dbReference>
<feature type="region of interest" description="Disordered" evidence="8">
    <location>
        <begin position="1"/>
        <end position="35"/>
    </location>
</feature>
<accession>A0A1W7CT70</accession>
<evidence type="ECO:0000256" key="2">
    <source>
        <dbReference type="ARBA" id="ARBA00022527"/>
    </source>
</evidence>
<evidence type="ECO:0000256" key="5">
    <source>
        <dbReference type="ARBA" id="ARBA00022777"/>
    </source>
</evidence>
<dbReference type="InterPro" id="IPR000719">
    <property type="entry name" value="Prot_kinase_dom"/>
</dbReference>
<dbReference type="EMBL" id="CP021121">
    <property type="protein sequence ID" value="ARQ67937.1"/>
    <property type="molecule type" value="Genomic_DNA"/>
</dbReference>
<gene>
    <name evidence="10" type="ORF">CAG99_02970</name>
</gene>
<keyword evidence="4 7" id="KW-0547">Nucleotide-binding</keyword>
<dbReference type="EC" id="2.7.11.1" evidence="1"/>
<keyword evidence="3" id="KW-0808">Transferase</keyword>
<evidence type="ECO:0000256" key="8">
    <source>
        <dbReference type="SAM" id="MobiDB-lite"/>
    </source>
</evidence>
<dbReference type="InterPro" id="IPR011009">
    <property type="entry name" value="Kinase-like_dom_sf"/>
</dbReference>
<dbReference type="RefSeq" id="WP_086157457.1">
    <property type="nucleotide sequence ID" value="NZ_CP021121.1"/>
</dbReference>
<dbReference type="AlphaFoldDB" id="A0A1W7CT70"/>
<feature type="domain" description="Protein kinase" evidence="9">
    <location>
        <begin position="42"/>
        <end position="305"/>
    </location>
</feature>
<dbReference type="SUPFAM" id="SSF56112">
    <property type="entry name" value="Protein kinase-like (PK-like)"/>
    <property type="match status" value="1"/>
</dbReference>
<dbReference type="GO" id="GO:0004674">
    <property type="term" value="F:protein serine/threonine kinase activity"/>
    <property type="evidence" value="ECO:0007669"/>
    <property type="project" value="UniProtKB-KW"/>
</dbReference>
<name>A0A1W7CT70_9ACTN</name>
<reference evidence="10 11" key="1">
    <citation type="submission" date="2017-05" db="EMBL/GenBank/DDBJ databases">
        <title>Complete genome sequence of Streptomyces sp. SCSIO 03032 revealed the diverse biosynthetic pathways for its bioactive secondary metabolites.</title>
        <authorList>
            <person name="Ma L."/>
            <person name="Zhu Y."/>
            <person name="Zhang W."/>
            <person name="Zhang G."/>
            <person name="Tian X."/>
            <person name="Zhang S."/>
            <person name="Zhang C."/>
        </authorList>
    </citation>
    <scope>NUCLEOTIDE SEQUENCE [LARGE SCALE GENOMIC DNA]</scope>
    <source>
        <strain evidence="10 11">SCSIO 03032</strain>
    </source>
</reference>
<keyword evidence="11" id="KW-1185">Reference proteome</keyword>
<dbReference type="InterPro" id="IPR008271">
    <property type="entry name" value="Ser/Thr_kinase_AS"/>
</dbReference>
<evidence type="ECO:0000256" key="4">
    <source>
        <dbReference type="ARBA" id="ARBA00022741"/>
    </source>
</evidence>
<dbReference type="PROSITE" id="PS00108">
    <property type="entry name" value="PROTEIN_KINASE_ST"/>
    <property type="match status" value="1"/>
</dbReference>
<organism evidence="10 11">
    <name type="scientific">Streptomyces marincola</name>
    <dbReference type="NCBI Taxonomy" id="2878388"/>
    <lineage>
        <taxon>Bacteria</taxon>
        <taxon>Bacillati</taxon>
        <taxon>Actinomycetota</taxon>
        <taxon>Actinomycetes</taxon>
        <taxon>Kitasatosporales</taxon>
        <taxon>Streptomycetaceae</taxon>
        <taxon>Streptomyces</taxon>
    </lineage>
</organism>
<dbReference type="PROSITE" id="PS00107">
    <property type="entry name" value="PROTEIN_KINASE_ATP"/>
    <property type="match status" value="1"/>
</dbReference>
<evidence type="ECO:0000313" key="10">
    <source>
        <dbReference type="EMBL" id="ARQ67937.1"/>
    </source>
</evidence>
<dbReference type="Pfam" id="PF00069">
    <property type="entry name" value="Pkinase"/>
    <property type="match status" value="1"/>
</dbReference>
<evidence type="ECO:0000259" key="9">
    <source>
        <dbReference type="PROSITE" id="PS50011"/>
    </source>
</evidence>
<sequence>MAREGIQDDDTTSYSLPAPARPPAPGGASASPAEGRLLGGRYRLTRRLGHGGMGTVWRAHDELMDREIAVKEPRIPDTVPERQRATLHERMQREARAAARIAHASVITFHDVVVEDGRPWLVMELVHGESLADVLETGTLDVREVARIGLAVLDGLVAAHEAGVTHRDVKPANVLLSKDGRVVLTDFGIAQVEGEQGLTDTGSLIGSPEFMAPEQALGQRPGPHSDLWALGVLMYVAVEGVSPFRRNTAAATFQAVMSAEPQRPVRGAGPLGDLILRLLDKAPAARPDAAEVRRALRAVADPPPLPPTHVVTTPPDGPAGRRKPVALVAAGLCLALVATLLVVLWPSGGDEEEIVWEERTEDRFHMAVSVPEGYTRTVDEDDEDHLVFTSPDGIYTIDIWLRREETRGALQAAGAQLGDYQEDSRYDEVDGDHAEAEFQGGEAAEMVVTTHASDYNGPLPGERRMALFYGIEEEGMMWRVQLLMPGEEGNAMRYGEELYEELIDRLEITGP</sequence>
<protein>
    <recommendedName>
        <fullName evidence="1">non-specific serine/threonine protein kinase</fullName>
        <ecNumber evidence="1">2.7.11.1</ecNumber>
    </recommendedName>
</protein>
<dbReference type="OrthoDB" id="9762169at2"/>
<keyword evidence="5" id="KW-0418">Kinase</keyword>
<dbReference type="KEGG" id="smao:CAG99_02970"/>
<dbReference type="Gene3D" id="3.30.200.20">
    <property type="entry name" value="Phosphorylase Kinase, domain 1"/>
    <property type="match status" value="1"/>
</dbReference>
<keyword evidence="6 7" id="KW-0067">ATP-binding</keyword>
<dbReference type="Gene3D" id="1.10.510.10">
    <property type="entry name" value="Transferase(Phosphotransferase) domain 1"/>
    <property type="match status" value="1"/>
</dbReference>
<dbReference type="PANTHER" id="PTHR43289:SF6">
    <property type="entry name" value="SERINE_THREONINE-PROTEIN KINASE NEKL-3"/>
    <property type="match status" value="1"/>
</dbReference>
<evidence type="ECO:0000256" key="1">
    <source>
        <dbReference type="ARBA" id="ARBA00012513"/>
    </source>
</evidence>
<keyword evidence="2" id="KW-0723">Serine/threonine-protein kinase</keyword>